<protein>
    <recommendedName>
        <fullName evidence="3">Glutaredoxin family protein</fullName>
    </recommendedName>
</protein>
<name>A0ABP4T658_9MICO</name>
<evidence type="ECO:0000313" key="1">
    <source>
        <dbReference type="EMBL" id="GAA1682723.1"/>
    </source>
</evidence>
<accession>A0ABP4T658</accession>
<comment type="caution">
    <text evidence="1">The sequence shown here is derived from an EMBL/GenBank/DDBJ whole genome shotgun (WGS) entry which is preliminary data.</text>
</comment>
<dbReference type="Proteomes" id="UP001500596">
    <property type="component" value="Unassembled WGS sequence"/>
</dbReference>
<dbReference type="InterPro" id="IPR008554">
    <property type="entry name" value="Glutaredoxin-like"/>
</dbReference>
<dbReference type="RefSeq" id="WP_344055526.1">
    <property type="nucleotide sequence ID" value="NZ_BAAAPK010000001.1"/>
</dbReference>
<sequence>MTEITLIGKPDCHLCDVAEEIVGSVLAELPDEVADRIELREASIADDPALYELWWEKIPVILIDGRLHAHWRVSADRLRAALTDAAQPTSR</sequence>
<reference evidence="2" key="1">
    <citation type="journal article" date="2019" name="Int. J. Syst. Evol. Microbiol.">
        <title>The Global Catalogue of Microorganisms (GCM) 10K type strain sequencing project: providing services to taxonomists for standard genome sequencing and annotation.</title>
        <authorList>
            <consortium name="The Broad Institute Genomics Platform"/>
            <consortium name="The Broad Institute Genome Sequencing Center for Infectious Disease"/>
            <person name="Wu L."/>
            <person name="Ma J."/>
        </authorList>
    </citation>
    <scope>NUCLEOTIDE SEQUENCE [LARGE SCALE GENOMIC DNA]</scope>
    <source>
        <strain evidence="2">JCM 15575</strain>
    </source>
</reference>
<dbReference type="EMBL" id="BAAAPK010000001">
    <property type="protein sequence ID" value="GAA1682723.1"/>
    <property type="molecule type" value="Genomic_DNA"/>
</dbReference>
<dbReference type="Pfam" id="PF05768">
    <property type="entry name" value="Glrx-like"/>
    <property type="match status" value="1"/>
</dbReference>
<evidence type="ECO:0008006" key="3">
    <source>
        <dbReference type="Google" id="ProtNLM"/>
    </source>
</evidence>
<dbReference type="SUPFAM" id="SSF52833">
    <property type="entry name" value="Thioredoxin-like"/>
    <property type="match status" value="1"/>
</dbReference>
<dbReference type="Gene3D" id="3.40.30.10">
    <property type="entry name" value="Glutaredoxin"/>
    <property type="match status" value="1"/>
</dbReference>
<evidence type="ECO:0000313" key="2">
    <source>
        <dbReference type="Proteomes" id="UP001500596"/>
    </source>
</evidence>
<organism evidence="1 2">
    <name type="scientific">Microbacterium lacus</name>
    <dbReference type="NCBI Taxonomy" id="415217"/>
    <lineage>
        <taxon>Bacteria</taxon>
        <taxon>Bacillati</taxon>
        <taxon>Actinomycetota</taxon>
        <taxon>Actinomycetes</taxon>
        <taxon>Micrococcales</taxon>
        <taxon>Microbacteriaceae</taxon>
        <taxon>Microbacterium</taxon>
    </lineage>
</organism>
<dbReference type="InterPro" id="IPR036249">
    <property type="entry name" value="Thioredoxin-like_sf"/>
</dbReference>
<keyword evidence="2" id="KW-1185">Reference proteome</keyword>
<proteinExistence type="predicted"/>
<gene>
    <name evidence="1" type="ORF">GCM10009807_28240</name>
</gene>